<dbReference type="Proteomes" id="UP001280121">
    <property type="component" value="Unassembled WGS sequence"/>
</dbReference>
<evidence type="ECO:0000313" key="4">
    <source>
        <dbReference type="Proteomes" id="UP001280121"/>
    </source>
</evidence>
<dbReference type="EMBL" id="JANJYI010000007">
    <property type="protein sequence ID" value="KAK2641651.1"/>
    <property type="molecule type" value="Genomic_DNA"/>
</dbReference>
<proteinExistence type="predicted"/>
<sequence length="266" mass="30649">MALGACTEGFNTVTRQVIVVDATHLKSKTRGVLLVVVCKDGNEMIYPLAFGFANFECSKSWTCFLKQLRGVILQPEHMLIVSDRHTGISNAMKLIFPDAAHGFYAYHLANNLKQHCRKRSDVINLYYHATYAHRVEEFDRLMVEMKSIHSKVHDELVEVGIQKFSCVHYLRKRAENNNINYSRNTNGMHQDESGRQESIFQCLRERIANAESTFSDERANAERLTIENQKLIRKVDNLEAKIINFHVQMEARDNELNGLYNVVENL</sequence>
<gene>
    <name evidence="3" type="ORF">Ddye_023414</name>
</gene>
<evidence type="ECO:0000256" key="1">
    <source>
        <dbReference type="SAM" id="Coils"/>
    </source>
</evidence>
<protein>
    <recommendedName>
        <fullName evidence="2">MULE transposase domain-containing protein</fullName>
    </recommendedName>
</protein>
<evidence type="ECO:0000313" key="3">
    <source>
        <dbReference type="EMBL" id="KAK2641651.1"/>
    </source>
</evidence>
<feature type="domain" description="MULE transposase" evidence="2">
    <location>
        <begin position="17"/>
        <end position="111"/>
    </location>
</feature>
<keyword evidence="4" id="KW-1185">Reference proteome</keyword>
<accession>A0AAD9TT15</accession>
<name>A0AAD9TT15_9ROSI</name>
<comment type="caution">
    <text evidence="3">The sequence shown here is derived from an EMBL/GenBank/DDBJ whole genome shotgun (WGS) entry which is preliminary data.</text>
</comment>
<dbReference type="InterPro" id="IPR018289">
    <property type="entry name" value="MULE_transposase_dom"/>
</dbReference>
<evidence type="ECO:0000259" key="2">
    <source>
        <dbReference type="Pfam" id="PF10551"/>
    </source>
</evidence>
<reference evidence="3" key="1">
    <citation type="journal article" date="2023" name="Plant J.">
        <title>Genome sequences and population genomics provide insights into the demographic history, inbreeding, and mutation load of two 'living fossil' tree species of Dipteronia.</title>
        <authorList>
            <person name="Feng Y."/>
            <person name="Comes H.P."/>
            <person name="Chen J."/>
            <person name="Zhu S."/>
            <person name="Lu R."/>
            <person name="Zhang X."/>
            <person name="Li P."/>
            <person name="Qiu J."/>
            <person name="Olsen K.M."/>
            <person name="Qiu Y."/>
        </authorList>
    </citation>
    <scope>NUCLEOTIDE SEQUENCE</scope>
    <source>
        <strain evidence="3">KIB01</strain>
    </source>
</reference>
<dbReference type="PANTHER" id="PTHR31973:SF195">
    <property type="entry name" value="MUDR FAMILY TRANSPOSASE"/>
    <property type="match status" value="1"/>
</dbReference>
<organism evidence="3 4">
    <name type="scientific">Dipteronia dyeriana</name>
    <dbReference type="NCBI Taxonomy" id="168575"/>
    <lineage>
        <taxon>Eukaryota</taxon>
        <taxon>Viridiplantae</taxon>
        <taxon>Streptophyta</taxon>
        <taxon>Embryophyta</taxon>
        <taxon>Tracheophyta</taxon>
        <taxon>Spermatophyta</taxon>
        <taxon>Magnoliopsida</taxon>
        <taxon>eudicotyledons</taxon>
        <taxon>Gunneridae</taxon>
        <taxon>Pentapetalae</taxon>
        <taxon>rosids</taxon>
        <taxon>malvids</taxon>
        <taxon>Sapindales</taxon>
        <taxon>Sapindaceae</taxon>
        <taxon>Hippocastanoideae</taxon>
        <taxon>Acereae</taxon>
        <taxon>Dipteronia</taxon>
    </lineage>
</organism>
<dbReference type="PANTHER" id="PTHR31973">
    <property type="entry name" value="POLYPROTEIN, PUTATIVE-RELATED"/>
    <property type="match status" value="1"/>
</dbReference>
<dbReference type="AlphaFoldDB" id="A0AAD9TT15"/>
<dbReference type="Pfam" id="PF10551">
    <property type="entry name" value="MULE"/>
    <property type="match status" value="1"/>
</dbReference>
<keyword evidence="1" id="KW-0175">Coiled coil</keyword>
<feature type="coiled-coil region" evidence="1">
    <location>
        <begin position="207"/>
        <end position="241"/>
    </location>
</feature>